<dbReference type="Gene3D" id="3.40.50.720">
    <property type="entry name" value="NAD(P)-binding Rossmann-like Domain"/>
    <property type="match status" value="1"/>
</dbReference>
<dbReference type="PANTHER" id="PTHR44196">
    <property type="entry name" value="DEHYDROGENASE/REDUCTASE SDR FAMILY MEMBER 7B"/>
    <property type="match status" value="1"/>
</dbReference>
<name>A0A1N7HF32_9NOCA</name>
<reference evidence="5 6" key="1">
    <citation type="submission" date="2017-01" db="EMBL/GenBank/DDBJ databases">
        <authorList>
            <person name="Mah S.A."/>
            <person name="Swanson W.J."/>
            <person name="Moy G.W."/>
            <person name="Vacquier V.D."/>
        </authorList>
    </citation>
    <scope>NUCLEOTIDE SEQUENCE [LARGE SCALE GENOMIC DNA]</scope>
    <source>
        <strain evidence="5 6">CPCC 203464</strain>
    </source>
</reference>
<evidence type="ECO:0000256" key="3">
    <source>
        <dbReference type="RuleBase" id="RU000363"/>
    </source>
</evidence>
<evidence type="ECO:0000256" key="1">
    <source>
        <dbReference type="ARBA" id="ARBA00006484"/>
    </source>
</evidence>
<evidence type="ECO:0000313" key="5">
    <source>
        <dbReference type="EMBL" id="SIS23442.1"/>
    </source>
</evidence>
<dbReference type="PROSITE" id="PS00061">
    <property type="entry name" value="ADH_SHORT"/>
    <property type="match status" value="1"/>
</dbReference>
<dbReference type="InterPro" id="IPR057326">
    <property type="entry name" value="KR_dom"/>
</dbReference>
<dbReference type="InterPro" id="IPR002347">
    <property type="entry name" value="SDR_fam"/>
</dbReference>
<feature type="domain" description="Ketoreductase" evidence="4">
    <location>
        <begin position="19"/>
        <end position="203"/>
    </location>
</feature>
<proteinExistence type="inferred from homology"/>
<dbReference type="SMART" id="SM00822">
    <property type="entry name" value="PKS_KR"/>
    <property type="match status" value="1"/>
</dbReference>
<dbReference type="Proteomes" id="UP000186218">
    <property type="component" value="Unassembled WGS sequence"/>
</dbReference>
<sequence>MLGLPLFPFRKDKQDLTGRVALITGSAGALGSEAARRLAARGVRLALADLNSDAVDTLAADLTRSGAEAVAFSGDVLDDAQLHELTAAVIDTFGRVDVFVSSAGVEINAAFHTVSTREIDTQLGLHLRSPMLMVRDLLPGMLERNSGHIIVVSSMSGKIPLPVKAPYAAAKAGSIAFCHSLRRELDDTDVAVSVIAPGVVTGGGQAHRALEGSAVRVPRSLGTVSIGEVATVIDDVLDSRAPEVAVQATPPFLLNALQSAAPDVTDHILKASGIGDFWRAVAREQGRT</sequence>
<keyword evidence="6" id="KW-1185">Reference proteome</keyword>
<keyword evidence="2" id="KW-0560">Oxidoreductase</keyword>
<comment type="similarity">
    <text evidence="1 3">Belongs to the short-chain dehydrogenases/reductases (SDR) family.</text>
</comment>
<dbReference type="AlphaFoldDB" id="A0A1N7HF32"/>
<dbReference type="GO" id="GO:0016491">
    <property type="term" value="F:oxidoreductase activity"/>
    <property type="evidence" value="ECO:0007669"/>
    <property type="project" value="UniProtKB-KW"/>
</dbReference>
<dbReference type="PRINTS" id="PR00080">
    <property type="entry name" value="SDRFAMILY"/>
</dbReference>
<organism evidence="5 6">
    <name type="scientific">Williamsia sterculiae</name>
    <dbReference type="NCBI Taxonomy" id="1344003"/>
    <lineage>
        <taxon>Bacteria</taxon>
        <taxon>Bacillati</taxon>
        <taxon>Actinomycetota</taxon>
        <taxon>Actinomycetes</taxon>
        <taxon>Mycobacteriales</taxon>
        <taxon>Nocardiaceae</taxon>
        <taxon>Williamsia</taxon>
    </lineage>
</organism>
<dbReference type="InterPro" id="IPR020904">
    <property type="entry name" value="Sc_DH/Rdtase_CS"/>
</dbReference>
<dbReference type="STRING" id="1344003.SAMN05445060_4122"/>
<dbReference type="Pfam" id="PF00106">
    <property type="entry name" value="adh_short"/>
    <property type="match status" value="1"/>
</dbReference>
<protein>
    <submittedName>
        <fullName evidence="5">NADP-dependent 3-hydroxy acid dehydrogenase YdfG</fullName>
    </submittedName>
</protein>
<accession>A0A1N7HF32</accession>
<gene>
    <name evidence="5" type="ORF">SAMN05445060_4122</name>
</gene>
<dbReference type="PANTHER" id="PTHR44196:SF1">
    <property type="entry name" value="DEHYDROGENASE_REDUCTASE SDR FAMILY MEMBER 7B"/>
    <property type="match status" value="1"/>
</dbReference>
<dbReference type="GO" id="GO:0016020">
    <property type="term" value="C:membrane"/>
    <property type="evidence" value="ECO:0007669"/>
    <property type="project" value="TreeGrafter"/>
</dbReference>
<dbReference type="PRINTS" id="PR00081">
    <property type="entry name" value="GDHRDH"/>
</dbReference>
<dbReference type="EMBL" id="FTNT01000016">
    <property type="protein sequence ID" value="SIS23442.1"/>
    <property type="molecule type" value="Genomic_DNA"/>
</dbReference>
<evidence type="ECO:0000259" key="4">
    <source>
        <dbReference type="SMART" id="SM00822"/>
    </source>
</evidence>
<dbReference type="SUPFAM" id="SSF51735">
    <property type="entry name" value="NAD(P)-binding Rossmann-fold domains"/>
    <property type="match status" value="1"/>
</dbReference>
<dbReference type="InterPro" id="IPR036291">
    <property type="entry name" value="NAD(P)-bd_dom_sf"/>
</dbReference>
<evidence type="ECO:0000256" key="2">
    <source>
        <dbReference type="ARBA" id="ARBA00023002"/>
    </source>
</evidence>
<evidence type="ECO:0000313" key="6">
    <source>
        <dbReference type="Proteomes" id="UP000186218"/>
    </source>
</evidence>
<dbReference type="CDD" id="cd05233">
    <property type="entry name" value="SDR_c"/>
    <property type="match status" value="1"/>
</dbReference>